<feature type="compositionally biased region" description="Basic and acidic residues" evidence="1">
    <location>
        <begin position="365"/>
        <end position="381"/>
    </location>
</feature>
<sequence>MAKKREAVELKQTKSYFKFVGKVTNADKDGFFVEKPAERGAREGDMRRTMRFGIRTSETNTLSVQMFAYEPDEVFLWNSEKKKKNNAYKGDRVPFQDWVDNVEDYREKGYACLQARVGLEYGEDKKLISNGVPEYVMAELLSEGLTNGDFIKVEGEIRYSKFKDRNDKIKEQVQYAIKEVHRAKEEDYFDEEGNLKEELNYFEQSFVFLEAEHLKKEGKTIVLGRVIDYRKGWYDKEFEVVYRDADGNEDESLKELAVNLPKEVKWGDVLRVWGNAVNRVIITEEKDEESKKEEKRKNKVLSCLGGKAQPQHAEKFTNRDYIQGLQIQGVLEWDDKVYTEDDFPDNQDLVKEEGTSSKAGGLGGKKKDNPFKQDLSKKSEENPLDGIDENDLPF</sequence>
<accession>A0AAE9CEC6</accession>
<organism evidence="2 3">
    <name type="scientific">Bacillus phage vB_BanS_Nate</name>
    <dbReference type="NCBI Taxonomy" id="2894788"/>
    <lineage>
        <taxon>Viruses</taxon>
        <taxon>Duplodnaviria</taxon>
        <taxon>Heunggongvirae</taxon>
        <taxon>Uroviricota</taxon>
        <taxon>Caudoviricetes</taxon>
        <taxon>Joanripponvirinae</taxon>
        <taxon>Natevirus</taxon>
        <taxon>Natevirus nate</taxon>
    </lineage>
</organism>
<evidence type="ECO:0000313" key="3">
    <source>
        <dbReference type="Proteomes" id="UP000827544"/>
    </source>
</evidence>
<keyword evidence="3" id="KW-1185">Reference proteome</keyword>
<dbReference type="EMBL" id="OK499992">
    <property type="protein sequence ID" value="UGO50956.1"/>
    <property type="molecule type" value="Genomic_DNA"/>
</dbReference>
<dbReference type="Proteomes" id="UP000827544">
    <property type="component" value="Segment"/>
</dbReference>
<gene>
    <name evidence="2" type="ORF">NATE_103</name>
</gene>
<keyword evidence="2" id="KW-0238">DNA-binding</keyword>
<proteinExistence type="predicted"/>
<reference evidence="2" key="1">
    <citation type="submission" date="2021-10" db="EMBL/GenBank/DDBJ databases">
        <authorList>
            <person name="Lavering E.D."/>
            <person name="James R."/>
            <person name="Fairholm J.D."/>
            <person name="Ogilvie B.H."/>
            <person name="Thurgood T.L."/>
            <person name="Robison R.A."/>
            <person name="Grose J.H."/>
        </authorList>
    </citation>
    <scope>NUCLEOTIDE SEQUENCE</scope>
</reference>
<feature type="compositionally biased region" description="Acidic residues" evidence="1">
    <location>
        <begin position="382"/>
        <end position="394"/>
    </location>
</feature>
<evidence type="ECO:0000313" key="2">
    <source>
        <dbReference type="EMBL" id="UGO50956.1"/>
    </source>
</evidence>
<feature type="region of interest" description="Disordered" evidence="1">
    <location>
        <begin position="342"/>
        <end position="394"/>
    </location>
</feature>
<name>A0AAE9CEC6_9CAUD</name>
<protein>
    <submittedName>
        <fullName evidence="2">Single-stranded DNA-binding protein</fullName>
    </submittedName>
</protein>
<evidence type="ECO:0000256" key="1">
    <source>
        <dbReference type="SAM" id="MobiDB-lite"/>
    </source>
</evidence>
<dbReference type="GO" id="GO:0003677">
    <property type="term" value="F:DNA binding"/>
    <property type="evidence" value="ECO:0007669"/>
    <property type="project" value="UniProtKB-KW"/>
</dbReference>